<comment type="catalytic activity">
    <reaction evidence="9">
        <text>S-methyl-5'-thioadenosine + phosphate = 5-(methylsulfanyl)-alpha-D-ribose 1-phosphate + adenine</text>
        <dbReference type="Rhea" id="RHEA:11852"/>
        <dbReference type="ChEBI" id="CHEBI:16708"/>
        <dbReference type="ChEBI" id="CHEBI:17509"/>
        <dbReference type="ChEBI" id="CHEBI:43474"/>
        <dbReference type="ChEBI" id="CHEBI:58533"/>
        <dbReference type="EC" id="2.4.2.28"/>
    </reaction>
    <physiologicalReaction direction="left-to-right" evidence="9">
        <dbReference type="Rhea" id="RHEA:11853"/>
    </physiologicalReaction>
</comment>
<evidence type="ECO:0000256" key="9">
    <source>
        <dbReference type="ARBA" id="ARBA00049893"/>
    </source>
</evidence>
<accession>A0ABV7HSK9</accession>
<evidence type="ECO:0000313" key="12">
    <source>
        <dbReference type="Proteomes" id="UP001595548"/>
    </source>
</evidence>
<reference evidence="12" key="1">
    <citation type="journal article" date="2019" name="Int. J. Syst. Evol. Microbiol.">
        <title>The Global Catalogue of Microorganisms (GCM) 10K type strain sequencing project: providing services to taxonomists for standard genome sequencing and annotation.</title>
        <authorList>
            <consortium name="The Broad Institute Genomics Platform"/>
            <consortium name="The Broad Institute Genome Sequencing Center for Infectious Disease"/>
            <person name="Wu L."/>
            <person name="Ma J."/>
        </authorList>
    </citation>
    <scope>NUCLEOTIDE SEQUENCE [LARGE SCALE GENOMIC DNA]</scope>
    <source>
        <strain evidence="12">KCTC 52141</strain>
    </source>
</reference>
<name>A0ABV7HSK9_9GAMM</name>
<dbReference type="NCBIfam" id="TIGR00726">
    <property type="entry name" value="peptidoglycan editing factor PgeF"/>
    <property type="match status" value="1"/>
</dbReference>
<organism evidence="11 12">
    <name type="scientific">Gilvimarinus japonicus</name>
    <dbReference type="NCBI Taxonomy" id="1796469"/>
    <lineage>
        <taxon>Bacteria</taxon>
        <taxon>Pseudomonadati</taxon>
        <taxon>Pseudomonadota</taxon>
        <taxon>Gammaproteobacteria</taxon>
        <taxon>Cellvibrionales</taxon>
        <taxon>Cellvibrionaceae</taxon>
        <taxon>Gilvimarinus</taxon>
    </lineage>
</organism>
<gene>
    <name evidence="11" type="primary">pgeF</name>
    <name evidence="11" type="ORF">ACFOEB_16350</name>
</gene>
<evidence type="ECO:0000256" key="7">
    <source>
        <dbReference type="ARBA" id="ARBA00047989"/>
    </source>
</evidence>
<dbReference type="Pfam" id="PF02578">
    <property type="entry name" value="Cu-oxidase_4"/>
    <property type="match status" value="1"/>
</dbReference>
<comment type="similarity">
    <text evidence="2 10">Belongs to the purine nucleoside phosphorylase YfiH/LACC1 family.</text>
</comment>
<dbReference type="EMBL" id="JBHRTL010000031">
    <property type="protein sequence ID" value="MFC3156782.1"/>
    <property type="molecule type" value="Genomic_DNA"/>
</dbReference>
<evidence type="ECO:0000313" key="11">
    <source>
        <dbReference type="EMBL" id="MFC3156782.1"/>
    </source>
</evidence>
<evidence type="ECO:0000256" key="3">
    <source>
        <dbReference type="ARBA" id="ARBA00022679"/>
    </source>
</evidence>
<dbReference type="SUPFAM" id="SSF64438">
    <property type="entry name" value="CNF1/YfiH-like putative cysteine hydrolases"/>
    <property type="match status" value="1"/>
</dbReference>
<sequence length="258" mass="27523">MSNWIPEHYLVPEWPAPASVKAAVSTRCGGSSEGGYSSFNLAAHVGDDSASVLSNRQQLCAELALSAEPQWLEQVHGIKVVEAENDDRVRTADGAVTMQRGLPCAVLTADCLPILLCDRQGTQVAAIHAGWRSLAAGIVPRAVARFKAPPDQIMAWLGPAISADHFEVGVDVLEAFFDTAGSVTHSDAIAAAIRPGNRPLHFYADLFQLARAALSECGVSSVYGGGICTYNDAERFYSYRRDGDTSGRMASIIWLASS</sequence>
<dbReference type="RefSeq" id="WP_382418172.1">
    <property type="nucleotide sequence ID" value="NZ_AP031500.1"/>
</dbReference>
<keyword evidence="5" id="KW-0378">Hydrolase</keyword>
<dbReference type="Gene3D" id="3.60.140.10">
    <property type="entry name" value="CNF1/YfiH-like putative cysteine hydrolases"/>
    <property type="match status" value="1"/>
</dbReference>
<keyword evidence="3" id="KW-0808">Transferase</keyword>
<evidence type="ECO:0000256" key="6">
    <source>
        <dbReference type="ARBA" id="ARBA00022833"/>
    </source>
</evidence>
<keyword evidence="4" id="KW-0479">Metal-binding</keyword>
<evidence type="ECO:0000256" key="8">
    <source>
        <dbReference type="ARBA" id="ARBA00048968"/>
    </source>
</evidence>
<evidence type="ECO:0000256" key="10">
    <source>
        <dbReference type="RuleBase" id="RU361274"/>
    </source>
</evidence>
<evidence type="ECO:0000256" key="2">
    <source>
        <dbReference type="ARBA" id="ARBA00007353"/>
    </source>
</evidence>
<comment type="catalytic activity">
    <reaction evidence="7">
        <text>adenosine + H2O + H(+) = inosine + NH4(+)</text>
        <dbReference type="Rhea" id="RHEA:24408"/>
        <dbReference type="ChEBI" id="CHEBI:15377"/>
        <dbReference type="ChEBI" id="CHEBI:15378"/>
        <dbReference type="ChEBI" id="CHEBI:16335"/>
        <dbReference type="ChEBI" id="CHEBI:17596"/>
        <dbReference type="ChEBI" id="CHEBI:28938"/>
        <dbReference type="EC" id="3.5.4.4"/>
    </reaction>
    <physiologicalReaction direction="left-to-right" evidence="7">
        <dbReference type="Rhea" id="RHEA:24409"/>
    </physiologicalReaction>
</comment>
<proteinExistence type="inferred from homology"/>
<dbReference type="InterPro" id="IPR011324">
    <property type="entry name" value="Cytotoxic_necrot_fac-like_cat"/>
</dbReference>
<keyword evidence="12" id="KW-1185">Reference proteome</keyword>
<comment type="catalytic activity">
    <reaction evidence="8">
        <text>adenosine + phosphate = alpha-D-ribose 1-phosphate + adenine</text>
        <dbReference type="Rhea" id="RHEA:27642"/>
        <dbReference type="ChEBI" id="CHEBI:16335"/>
        <dbReference type="ChEBI" id="CHEBI:16708"/>
        <dbReference type="ChEBI" id="CHEBI:43474"/>
        <dbReference type="ChEBI" id="CHEBI:57720"/>
        <dbReference type="EC" id="2.4.2.1"/>
    </reaction>
    <physiologicalReaction direction="left-to-right" evidence="8">
        <dbReference type="Rhea" id="RHEA:27643"/>
    </physiologicalReaction>
</comment>
<keyword evidence="6" id="KW-0862">Zinc</keyword>
<dbReference type="InterPro" id="IPR003730">
    <property type="entry name" value="Cu_polyphenol_OxRdtase"/>
</dbReference>
<evidence type="ECO:0000256" key="4">
    <source>
        <dbReference type="ARBA" id="ARBA00022723"/>
    </source>
</evidence>
<comment type="caution">
    <text evidence="11">The sequence shown here is derived from an EMBL/GenBank/DDBJ whole genome shotgun (WGS) entry which is preliminary data.</text>
</comment>
<comment type="catalytic activity">
    <reaction evidence="1">
        <text>inosine + phosphate = alpha-D-ribose 1-phosphate + hypoxanthine</text>
        <dbReference type="Rhea" id="RHEA:27646"/>
        <dbReference type="ChEBI" id="CHEBI:17368"/>
        <dbReference type="ChEBI" id="CHEBI:17596"/>
        <dbReference type="ChEBI" id="CHEBI:43474"/>
        <dbReference type="ChEBI" id="CHEBI:57720"/>
        <dbReference type="EC" id="2.4.2.1"/>
    </reaction>
    <physiologicalReaction direction="left-to-right" evidence="1">
        <dbReference type="Rhea" id="RHEA:27647"/>
    </physiologicalReaction>
</comment>
<evidence type="ECO:0000256" key="5">
    <source>
        <dbReference type="ARBA" id="ARBA00022801"/>
    </source>
</evidence>
<dbReference type="Proteomes" id="UP001595548">
    <property type="component" value="Unassembled WGS sequence"/>
</dbReference>
<dbReference type="CDD" id="cd16833">
    <property type="entry name" value="YfiH"/>
    <property type="match status" value="1"/>
</dbReference>
<dbReference type="PANTHER" id="PTHR30616">
    <property type="entry name" value="UNCHARACTERIZED PROTEIN YFIH"/>
    <property type="match status" value="1"/>
</dbReference>
<protein>
    <recommendedName>
        <fullName evidence="10">Purine nucleoside phosphorylase</fullName>
    </recommendedName>
</protein>
<dbReference type="PANTHER" id="PTHR30616:SF2">
    <property type="entry name" value="PURINE NUCLEOSIDE PHOSPHORYLASE LACC1"/>
    <property type="match status" value="1"/>
</dbReference>
<dbReference type="InterPro" id="IPR038371">
    <property type="entry name" value="Cu_polyphenol_OxRdtase_sf"/>
</dbReference>
<evidence type="ECO:0000256" key="1">
    <source>
        <dbReference type="ARBA" id="ARBA00000553"/>
    </source>
</evidence>